<dbReference type="PANTHER" id="PTHR43268:SF6">
    <property type="entry name" value="THIOSULFATE SULFURTRANSFERASE_RHODANESE-LIKE DOMAIN-CONTAINING PROTEIN 2"/>
    <property type="match status" value="1"/>
</dbReference>
<dbReference type="InterPro" id="IPR022111">
    <property type="entry name" value="Rhodanese_C"/>
</dbReference>
<evidence type="ECO:0000313" key="4">
    <source>
        <dbReference type="Proteomes" id="UP000501003"/>
    </source>
</evidence>
<dbReference type="InterPro" id="IPR040503">
    <property type="entry name" value="TRHO_N"/>
</dbReference>
<proteinExistence type="inferred from homology"/>
<name>A0A7D4QH33_9MICO</name>
<dbReference type="GO" id="GO:0016740">
    <property type="term" value="F:transferase activity"/>
    <property type="evidence" value="ECO:0007669"/>
    <property type="project" value="UniProtKB-KW"/>
</dbReference>
<dbReference type="PANTHER" id="PTHR43268">
    <property type="entry name" value="THIOSULFATE SULFURTRANSFERASE/RHODANESE-LIKE DOMAIN-CONTAINING PROTEIN 2"/>
    <property type="match status" value="1"/>
</dbReference>
<dbReference type="Gene3D" id="3.30.70.100">
    <property type="match status" value="1"/>
</dbReference>
<dbReference type="HAMAP" id="MF_00469">
    <property type="entry name" value="TrhO"/>
    <property type="match status" value="1"/>
</dbReference>
<evidence type="ECO:0000256" key="1">
    <source>
        <dbReference type="HAMAP-Rule" id="MF_00469"/>
    </source>
</evidence>
<dbReference type="Gene3D" id="3.40.250.10">
    <property type="entry name" value="Rhodanese-like domain"/>
    <property type="match status" value="1"/>
</dbReference>
<gene>
    <name evidence="1" type="primary">trhO</name>
    <name evidence="3" type="ORF">HRU87_06775</name>
</gene>
<keyword evidence="1" id="KW-0560">Oxidoreductase</keyword>
<evidence type="ECO:0000259" key="2">
    <source>
        <dbReference type="PROSITE" id="PS50206"/>
    </source>
</evidence>
<dbReference type="KEGG" id="aqg:HRU87_06775"/>
<comment type="catalytic activity">
    <reaction evidence="1">
        <text>uridine(34) in tRNA + AH2 + O2 = 5-hydroxyuridine(34) in tRNA + A + H2O</text>
        <dbReference type="Rhea" id="RHEA:64224"/>
        <dbReference type="Rhea" id="RHEA-COMP:11727"/>
        <dbReference type="Rhea" id="RHEA-COMP:13381"/>
        <dbReference type="ChEBI" id="CHEBI:13193"/>
        <dbReference type="ChEBI" id="CHEBI:15377"/>
        <dbReference type="ChEBI" id="CHEBI:15379"/>
        <dbReference type="ChEBI" id="CHEBI:17499"/>
        <dbReference type="ChEBI" id="CHEBI:65315"/>
        <dbReference type="ChEBI" id="CHEBI:136877"/>
    </reaction>
</comment>
<dbReference type="GO" id="GO:0006400">
    <property type="term" value="P:tRNA modification"/>
    <property type="evidence" value="ECO:0007669"/>
    <property type="project" value="UniProtKB-UniRule"/>
</dbReference>
<dbReference type="Proteomes" id="UP000501003">
    <property type="component" value="Chromosome"/>
</dbReference>
<dbReference type="Pfam" id="PF12368">
    <property type="entry name" value="Rhodanese_C"/>
    <property type="match status" value="1"/>
</dbReference>
<dbReference type="GO" id="GO:0016705">
    <property type="term" value="F:oxidoreductase activity, acting on paired donors, with incorporation or reduction of molecular oxygen"/>
    <property type="evidence" value="ECO:0007669"/>
    <property type="project" value="UniProtKB-UniRule"/>
</dbReference>
<dbReference type="EMBL" id="CP054056">
    <property type="protein sequence ID" value="QKJ25848.1"/>
    <property type="molecule type" value="Genomic_DNA"/>
</dbReference>
<dbReference type="InterPro" id="IPR036873">
    <property type="entry name" value="Rhodanese-like_dom_sf"/>
</dbReference>
<feature type="domain" description="Rhodanese" evidence="2">
    <location>
        <begin position="130"/>
        <end position="225"/>
    </location>
</feature>
<comment type="function">
    <text evidence="1">Catalyzes oxygen-dependent 5-hydroxyuridine (ho5U) modification at position 34 in tRNAs.</text>
</comment>
<accession>A0A7D4QH33</accession>
<dbReference type="InterPro" id="IPR001763">
    <property type="entry name" value="Rhodanese-like_dom"/>
</dbReference>
<comment type="similarity">
    <text evidence="1">Belongs to the TrhO family.</text>
</comment>
<dbReference type="SUPFAM" id="SSF52821">
    <property type="entry name" value="Rhodanese/Cell cycle control phosphatase"/>
    <property type="match status" value="1"/>
</dbReference>
<reference evidence="3 4" key="1">
    <citation type="submission" date="2020-05" db="EMBL/GenBank/DDBJ databases">
        <title>Aquirufa sp. strain 15G-AUS-rot a new Aquirufa species.</title>
        <authorList>
            <person name="Pitt A."/>
            <person name="Hahn M.W."/>
        </authorList>
    </citation>
    <scope>NUCLEOTIDE SEQUENCE [LARGE SCALE GENOMIC DNA]</scope>
    <source>
        <strain evidence="3 4">15G-AUS-rot</strain>
    </source>
</reference>
<dbReference type="NCBIfam" id="NF001134">
    <property type="entry name" value="PRK00142.1-2"/>
    <property type="match status" value="1"/>
</dbReference>
<dbReference type="AlphaFoldDB" id="A0A7D4QH33"/>
<dbReference type="RefSeq" id="WP_173494144.1">
    <property type="nucleotide sequence ID" value="NZ_CP054056.1"/>
</dbReference>
<dbReference type="PROSITE" id="PS50206">
    <property type="entry name" value="RHODANESE_3"/>
    <property type="match status" value="1"/>
</dbReference>
<evidence type="ECO:0000313" key="3">
    <source>
        <dbReference type="EMBL" id="QKJ25848.1"/>
    </source>
</evidence>
<keyword evidence="3" id="KW-0808">Transferase</keyword>
<dbReference type="CDD" id="cd01518">
    <property type="entry name" value="RHOD_YceA"/>
    <property type="match status" value="1"/>
</dbReference>
<dbReference type="SMART" id="SM00450">
    <property type="entry name" value="RHOD"/>
    <property type="match status" value="1"/>
</dbReference>
<dbReference type="Pfam" id="PF17773">
    <property type="entry name" value="UPF0176_N"/>
    <property type="match status" value="1"/>
</dbReference>
<sequence>MALNKIILYYGFAPVADPKAVMLWQKTLCAALNLKGRILISEHGINGTLGGDMEDLKKYCRATKDYPGFGKIDFKWSDGTGSDFPRLSVKVRKELVAFTTPKEIQVEKAGIVNGGKHLKPVEVNRLVEEKGDDVVFFDGRNAFEAKIGKIKNAVVPNVQTTHDFIAELESGKYDHLKDKPIVTYCTGGIRCEILSAVMINRGFKEVYQIEGGIVRYGERFRDKGLWEGSLYVFDGRMNVNFSDEAKTIGDCEKCEAKTSSFRNCSNLGCRDLILLCDSCNENPENLQCQPEHTRGKRLQEVG</sequence>
<dbReference type="EC" id="1.14.-.-" evidence="1"/>
<keyword evidence="1" id="KW-0819">tRNA processing</keyword>
<organism evidence="3 4">
    <name type="scientific">Aquiluna borgnonia</name>
    <dbReference type="NCBI Taxonomy" id="2499157"/>
    <lineage>
        <taxon>Bacteria</taxon>
        <taxon>Bacillati</taxon>
        <taxon>Actinomycetota</taxon>
        <taxon>Actinomycetes</taxon>
        <taxon>Micrococcales</taxon>
        <taxon>Microbacteriaceae</taxon>
        <taxon>Luna cluster</taxon>
        <taxon>Luna-1 subcluster</taxon>
        <taxon>Aquiluna</taxon>
    </lineage>
</organism>
<dbReference type="InterPro" id="IPR020936">
    <property type="entry name" value="TrhO"/>
</dbReference>
<keyword evidence="4" id="KW-1185">Reference proteome</keyword>
<protein>
    <recommendedName>
        <fullName evidence="1">tRNA uridine(34) hydroxylase</fullName>
        <ecNumber evidence="1">1.14.-.-</ecNumber>
    </recommendedName>
    <alternativeName>
        <fullName evidence="1">tRNA hydroxylation protein O</fullName>
    </alternativeName>
</protein>
<dbReference type="Pfam" id="PF00581">
    <property type="entry name" value="Rhodanese"/>
    <property type="match status" value="1"/>
</dbReference>